<dbReference type="PANTHER" id="PTHR43708">
    <property type="entry name" value="CONSERVED EXPRESSED OXIDOREDUCTASE (EUROFUNG)"/>
    <property type="match status" value="1"/>
</dbReference>
<dbReference type="InterPro" id="IPR000683">
    <property type="entry name" value="Gfo/Idh/MocA-like_OxRdtase_N"/>
</dbReference>
<accession>A0A2M9D473</accession>
<organism evidence="1">
    <name type="scientific">Brevirhabdus pacifica</name>
    <dbReference type="NCBI Taxonomy" id="1267768"/>
    <lineage>
        <taxon>Bacteria</taxon>
        <taxon>Pseudomonadati</taxon>
        <taxon>Pseudomonadota</taxon>
        <taxon>Alphaproteobacteria</taxon>
        <taxon>Rhodobacterales</taxon>
        <taxon>Paracoccaceae</taxon>
        <taxon>Brevirhabdus</taxon>
    </lineage>
</organism>
<dbReference type="Pfam" id="PF01408">
    <property type="entry name" value="GFO_IDH_MocA"/>
    <property type="match status" value="1"/>
</dbReference>
<dbReference type="AlphaFoldDB" id="A0A1P8QYH1"/>
<dbReference type="InterPro" id="IPR051317">
    <property type="entry name" value="Gfo/Idh/MocA_oxidoreduct"/>
</dbReference>
<dbReference type="SUPFAM" id="SSF51735">
    <property type="entry name" value="NAD(P)-binding Rossmann-fold domains"/>
    <property type="match status" value="1"/>
</dbReference>
<dbReference type="Gene3D" id="3.30.360.10">
    <property type="entry name" value="Dihydrodipicolinate Reductase, domain 2"/>
    <property type="match status" value="1"/>
</dbReference>
<evidence type="ECO:0000313" key="1">
    <source>
        <dbReference type="EMBL" id="APX91391.1"/>
    </source>
</evidence>
<protein>
    <submittedName>
        <fullName evidence="1">Uncharacterized protein</fullName>
    </submittedName>
</protein>
<keyword evidence="1" id="KW-0614">Plasmid</keyword>
<sequence length="306" mass="32669">MSDLRLGILGLSPGNGHPYSWSAIFNGYEPEAMADCGFPAIPDYLSRQSFPADAIAGARVTHVWTQDEALSQKVAAAARIPYVAPTPEAMIGHVDAILLARDDAENHLALARPFLAAGLPIYIDKPLALSRAGAEALFALEQRAGQIFSCSALLHAPEMRLSDGQKASLGDIRHVSARVPKSWAKYAIHVVDPILAALGDAAAGPPRDVCLFRPGRDGHDDGALTVSFRFENGPSCTIEALGEVAAPIEVGYFGTAGFCQTSFRDSFTAFRAALEVFLADSVKGRVSARDRLFRAVEIVSLGHRDT</sequence>
<accession>A0A1P8QYH1</accession>
<dbReference type="OrthoDB" id="9781031at2"/>
<name>A0A1P8QYH1_9RHOB</name>
<dbReference type="GO" id="GO:0000166">
    <property type="term" value="F:nucleotide binding"/>
    <property type="evidence" value="ECO:0007669"/>
    <property type="project" value="InterPro"/>
</dbReference>
<gene>
    <name evidence="1" type="ORF">BV394_15965</name>
</gene>
<dbReference type="Gene3D" id="3.40.50.720">
    <property type="entry name" value="NAD(P)-binding Rossmann-like Domain"/>
    <property type="match status" value="1"/>
</dbReference>
<proteinExistence type="predicted"/>
<dbReference type="InterPro" id="IPR036291">
    <property type="entry name" value="NAD(P)-bd_dom_sf"/>
</dbReference>
<dbReference type="EMBL" id="CP019127">
    <property type="protein sequence ID" value="APX91391.1"/>
    <property type="molecule type" value="Genomic_DNA"/>
</dbReference>
<dbReference type="PANTHER" id="PTHR43708:SF4">
    <property type="entry name" value="OXIDOREDUCTASE YCEM-RELATED"/>
    <property type="match status" value="1"/>
</dbReference>
<dbReference type="RefSeq" id="WP_076981314.1">
    <property type="nucleotide sequence ID" value="NZ_CP019127.1"/>
</dbReference>
<reference evidence="1" key="1">
    <citation type="submission" date="2017-01" db="EMBL/GenBank/DDBJ databases">
        <title>Genomic analysis of Xuhuaishuia manganoxidans DY6-4.</title>
        <authorList>
            <person name="Wang X."/>
        </authorList>
    </citation>
    <scope>NUCLEOTIDE SEQUENCE</scope>
    <source>
        <strain evidence="1">DY6-4</strain>
        <plasmid evidence="1">unnamed</plasmid>
    </source>
</reference>
<geneLocation type="plasmid" evidence="1">
    <name>unnamed</name>
</geneLocation>